<dbReference type="InterPro" id="IPR005335">
    <property type="entry name" value="Terminase_ssu"/>
</dbReference>
<dbReference type="Proteomes" id="UP000600139">
    <property type="component" value="Unassembled WGS sequence"/>
</dbReference>
<evidence type="ECO:0000313" key="1">
    <source>
        <dbReference type="EMBL" id="MBK1817501.1"/>
    </source>
</evidence>
<dbReference type="EMBL" id="JAENIK010000012">
    <property type="protein sequence ID" value="MBK1817501.1"/>
    <property type="molecule type" value="Genomic_DNA"/>
</dbReference>
<proteinExistence type="predicted"/>
<dbReference type="GO" id="GO:0051276">
    <property type="term" value="P:chromosome organization"/>
    <property type="evidence" value="ECO:0007669"/>
    <property type="project" value="InterPro"/>
</dbReference>
<comment type="caution">
    <text evidence="1">The sequence shown here is derived from an EMBL/GenBank/DDBJ whole genome shotgun (WGS) entry which is preliminary data.</text>
</comment>
<reference evidence="1" key="1">
    <citation type="submission" date="2021-01" db="EMBL/GenBank/DDBJ databases">
        <title>Modified the classification status of verrucomicrobia.</title>
        <authorList>
            <person name="Feng X."/>
        </authorList>
    </citation>
    <scope>NUCLEOTIDE SEQUENCE</scope>
    <source>
        <strain evidence="1">JCM 18052</strain>
    </source>
</reference>
<sequence length="145" mass="15771">MKPLQDGRKPLNVRQERFAELVVSGLSATEAYIQAGYKVTVKSAGTNGPRLLENAAIRARVAELRAPQTAAALMTKDRKRQILAGIAEDPKSGLLARIRAIEVDAKLAGDFEPDQVVVETGPKTLDALEARAKEVVSALDRRRQK</sequence>
<dbReference type="AlphaFoldDB" id="A0A934R796"/>
<dbReference type="Pfam" id="PF03592">
    <property type="entry name" value="Terminase_2"/>
    <property type="match status" value="1"/>
</dbReference>
<accession>A0A934R796</accession>
<name>A0A934R796_9BACT</name>
<organism evidence="1 2">
    <name type="scientific">Luteolibacter yonseiensis</name>
    <dbReference type="NCBI Taxonomy" id="1144680"/>
    <lineage>
        <taxon>Bacteria</taxon>
        <taxon>Pseudomonadati</taxon>
        <taxon>Verrucomicrobiota</taxon>
        <taxon>Verrucomicrobiia</taxon>
        <taxon>Verrucomicrobiales</taxon>
        <taxon>Verrucomicrobiaceae</taxon>
        <taxon>Luteolibacter</taxon>
    </lineage>
</organism>
<keyword evidence="2" id="KW-1185">Reference proteome</keyword>
<dbReference type="RefSeq" id="WP_200352441.1">
    <property type="nucleotide sequence ID" value="NZ_BAABHZ010000001.1"/>
</dbReference>
<dbReference type="Gene3D" id="1.10.10.1400">
    <property type="entry name" value="Terminase, small subunit, N-terminal DNA-binding domain, HTH motif"/>
    <property type="match status" value="1"/>
</dbReference>
<gene>
    <name evidence="1" type="ORF">JIN84_17910</name>
</gene>
<dbReference type="InterPro" id="IPR038713">
    <property type="entry name" value="Terminase_Gp1_N_sf"/>
</dbReference>
<protein>
    <submittedName>
        <fullName evidence="1">Terminase small subunit</fullName>
    </submittedName>
</protein>
<evidence type="ECO:0000313" key="2">
    <source>
        <dbReference type="Proteomes" id="UP000600139"/>
    </source>
</evidence>